<accession>A0A841HFQ6</accession>
<evidence type="ECO:0000256" key="1">
    <source>
        <dbReference type="SAM" id="Phobius"/>
    </source>
</evidence>
<feature type="transmembrane region" description="Helical" evidence="1">
    <location>
        <begin position="84"/>
        <end position="101"/>
    </location>
</feature>
<name>A0A841HFQ6_HALSI</name>
<proteinExistence type="predicted"/>
<dbReference type="OMA" id="DYWSPIA"/>
<dbReference type="AlphaFoldDB" id="A0A841HFQ6"/>
<organism evidence="2 3">
    <name type="scientific">Halobacterium salinarum</name>
    <name type="common">Halobacterium halobium</name>
    <dbReference type="NCBI Taxonomy" id="2242"/>
    <lineage>
        <taxon>Archaea</taxon>
        <taxon>Methanobacteriati</taxon>
        <taxon>Methanobacteriota</taxon>
        <taxon>Stenosarchaea group</taxon>
        <taxon>Halobacteria</taxon>
        <taxon>Halobacteriales</taxon>
        <taxon>Halobacteriaceae</taxon>
        <taxon>Halobacterium</taxon>
    </lineage>
</organism>
<dbReference type="RefSeq" id="WP_010904026.1">
    <property type="nucleotide sequence ID" value="NZ_JACHGX010000022.1"/>
</dbReference>
<feature type="transmembrane region" description="Helical" evidence="1">
    <location>
        <begin position="7"/>
        <end position="28"/>
    </location>
</feature>
<dbReference type="Proteomes" id="UP000642919">
    <property type="component" value="Unassembled WGS sequence"/>
</dbReference>
<reference evidence="2" key="1">
    <citation type="submission" date="2020-08" db="EMBL/GenBank/DDBJ databases">
        <title>Genomic Encyclopedia of Type Strains, Phase IV (KMG-IV): sequencing the most valuable type-strain genomes for metagenomic binning, comparative biology and taxonomic classification.</title>
        <authorList>
            <person name="Goeker M."/>
        </authorList>
    </citation>
    <scope>NUCLEOTIDE SEQUENCE</scope>
    <source>
        <strain evidence="2">DSM 669</strain>
    </source>
</reference>
<protein>
    <submittedName>
        <fullName evidence="2">Uncharacterized protein</fullName>
    </submittedName>
</protein>
<evidence type="ECO:0000313" key="2">
    <source>
        <dbReference type="EMBL" id="MBB6091072.1"/>
    </source>
</evidence>
<sequence length="112" mass="11881">MPLHDNFDYWSPIAAFVALSLFVILALARPALPVALALALGVTVFVAGISPAVRERLPSYNRLIGAYCGVFGLARFASEGWTSVSAALVLVGVVSVLELAYERMTGRSADIV</sequence>
<comment type="caution">
    <text evidence="2">The sequence shown here is derived from an EMBL/GenBank/DDBJ whole genome shotgun (WGS) entry which is preliminary data.</text>
</comment>
<keyword evidence="1" id="KW-0472">Membrane</keyword>
<dbReference type="GeneID" id="5954571"/>
<keyword evidence="1" id="KW-0812">Transmembrane</keyword>
<gene>
    <name evidence="2" type="ORF">HNR49_002463</name>
</gene>
<keyword evidence="1" id="KW-1133">Transmembrane helix</keyword>
<feature type="transmembrane region" description="Helical" evidence="1">
    <location>
        <begin position="34"/>
        <end position="53"/>
    </location>
</feature>
<dbReference type="EMBL" id="JACHGX010000022">
    <property type="protein sequence ID" value="MBB6091072.1"/>
    <property type="molecule type" value="Genomic_DNA"/>
</dbReference>
<evidence type="ECO:0000313" key="3">
    <source>
        <dbReference type="Proteomes" id="UP000642919"/>
    </source>
</evidence>